<dbReference type="AlphaFoldDB" id="A0A8E2BD52"/>
<sequence length="226" mass="25025">MSQASNHWGVEINGADQDKRVWRALLKPPFDPFVEEVKNDAGDYLVLRSTIFDGIASSGEVHNLAEQLFSTLNVAMSKNADTDPVTDGAVVDFSHGGQPRRHRYIKAEGTAMRIRGGMAELTLTDAQGKVVQHQPTPSRAQLWMRAATLNPEIGSALRYLEGKPGWFELYKAFEALDGLPNGGIAKKEISRFTQTANAGERHHPNARTRPHPKPMELWEACALITR</sequence>
<accession>A0A8E2BD52</accession>
<gene>
    <name evidence="1" type="ORF">HNQ96_002282</name>
</gene>
<evidence type="ECO:0000313" key="1">
    <source>
        <dbReference type="EMBL" id="MBB6466417.1"/>
    </source>
</evidence>
<organism evidence="1 2">
    <name type="scientific">Aminobacter carboxidus</name>
    <dbReference type="NCBI Taxonomy" id="376165"/>
    <lineage>
        <taxon>Bacteria</taxon>
        <taxon>Pseudomonadati</taxon>
        <taxon>Pseudomonadota</taxon>
        <taxon>Alphaproteobacteria</taxon>
        <taxon>Hyphomicrobiales</taxon>
        <taxon>Phyllobacteriaceae</taxon>
        <taxon>Aminobacter</taxon>
    </lineage>
</organism>
<dbReference type="RefSeq" id="WP_184768859.1">
    <property type="nucleotide sequence ID" value="NZ_JACHGI010000003.1"/>
</dbReference>
<evidence type="ECO:0000313" key="2">
    <source>
        <dbReference type="Proteomes" id="UP000532373"/>
    </source>
</evidence>
<name>A0A8E2BD52_9HYPH</name>
<dbReference type="EMBL" id="JACHGI010000003">
    <property type="protein sequence ID" value="MBB6466417.1"/>
    <property type="molecule type" value="Genomic_DNA"/>
</dbReference>
<protein>
    <submittedName>
        <fullName evidence="1">Uncharacterized protein</fullName>
    </submittedName>
</protein>
<dbReference type="Proteomes" id="UP000532373">
    <property type="component" value="Unassembled WGS sequence"/>
</dbReference>
<proteinExistence type="predicted"/>
<reference evidence="1 2" key="1">
    <citation type="submission" date="2020-08" db="EMBL/GenBank/DDBJ databases">
        <title>Genomic Encyclopedia of Type Strains, Phase IV (KMG-IV): sequencing the most valuable type-strain genomes for metagenomic binning, comparative biology and taxonomic classification.</title>
        <authorList>
            <person name="Goeker M."/>
        </authorList>
    </citation>
    <scope>NUCLEOTIDE SEQUENCE [LARGE SCALE GENOMIC DNA]</scope>
    <source>
        <strain evidence="1 2">DSM 17454</strain>
    </source>
</reference>
<comment type="caution">
    <text evidence="1">The sequence shown here is derived from an EMBL/GenBank/DDBJ whole genome shotgun (WGS) entry which is preliminary data.</text>
</comment>